<feature type="domain" description="Rhodanese" evidence="1">
    <location>
        <begin position="26"/>
        <end position="114"/>
    </location>
</feature>
<organism evidence="2 3">
    <name type="scientific">Oleidesulfovibrio alaskensis (strain ATCC BAA-1058 / DSM 17464 / G20)</name>
    <name type="common">Desulfovibrio alaskensis</name>
    <dbReference type="NCBI Taxonomy" id="207559"/>
    <lineage>
        <taxon>Bacteria</taxon>
        <taxon>Pseudomonadati</taxon>
        <taxon>Thermodesulfobacteriota</taxon>
        <taxon>Desulfovibrionia</taxon>
        <taxon>Desulfovibrionales</taxon>
        <taxon>Desulfovibrionaceae</taxon>
        <taxon>Oleidesulfovibrio</taxon>
    </lineage>
</organism>
<dbReference type="SMART" id="SM00450">
    <property type="entry name" value="RHOD"/>
    <property type="match status" value="1"/>
</dbReference>
<dbReference type="KEGG" id="dde:Dde_2561"/>
<dbReference type="InterPro" id="IPR001763">
    <property type="entry name" value="Rhodanese-like_dom"/>
</dbReference>
<dbReference type="AlphaFoldDB" id="Q30Y89"/>
<dbReference type="PANTHER" id="PTHR43031:SF1">
    <property type="entry name" value="PYRIDINE NUCLEOTIDE-DISULPHIDE OXIDOREDUCTASE"/>
    <property type="match status" value="1"/>
</dbReference>
<dbReference type="EMBL" id="CP000112">
    <property type="protein sequence ID" value="ABB39357.1"/>
    <property type="molecule type" value="Genomic_DNA"/>
</dbReference>
<dbReference type="eggNOG" id="COG1633">
    <property type="taxonomic scope" value="Bacteria"/>
</dbReference>
<reference evidence="2 3" key="1">
    <citation type="journal article" date="2011" name="J. Bacteriol.">
        <title>Complete genome sequence and updated annotation of Desulfovibrio alaskensis G20.</title>
        <authorList>
            <person name="Hauser L.J."/>
            <person name="Land M.L."/>
            <person name="Brown S.D."/>
            <person name="Larimer F."/>
            <person name="Keller K.L."/>
            <person name="Rapp-Giles B.J."/>
            <person name="Price M.N."/>
            <person name="Lin M."/>
            <person name="Bruce D.C."/>
            <person name="Detter J.C."/>
            <person name="Tapia R."/>
            <person name="Han C.S."/>
            <person name="Goodwin L.A."/>
            <person name="Cheng J.F."/>
            <person name="Pitluck S."/>
            <person name="Copeland A."/>
            <person name="Lucas S."/>
            <person name="Nolan M."/>
            <person name="Lapidus A.L."/>
            <person name="Palumbo A.V."/>
            <person name="Wall J.D."/>
        </authorList>
    </citation>
    <scope>NUCLEOTIDE SEQUENCE [LARGE SCALE GENOMIC DNA]</scope>
    <source>
        <strain evidence="3">ATCC BAA 1058 / DSM 17464 / G20</strain>
    </source>
</reference>
<dbReference type="Proteomes" id="UP000002710">
    <property type="component" value="Chromosome"/>
</dbReference>
<dbReference type="STRING" id="207559.Dde_2561"/>
<keyword evidence="3" id="KW-1185">Reference proteome</keyword>
<dbReference type="InterPro" id="IPR036873">
    <property type="entry name" value="Rhodanese-like_dom_sf"/>
</dbReference>
<dbReference type="CDD" id="cd00158">
    <property type="entry name" value="RHOD"/>
    <property type="match status" value="1"/>
</dbReference>
<dbReference type="HOGENOM" id="CLU_084155_0_0_7"/>
<evidence type="ECO:0000313" key="2">
    <source>
        <dbReference type="EMBL" id="ABB39357.1"/>
    </source>
</evidence>
<dbReference type="InterPro" id="IPR001307">
    <property type="entry name" value="Thiosulphate_STrfase_CS"/>
</dbReference>
<gene>
    <name evidence="2" type="ordered locus">Dde_2561</name>
</gene>
<dbReference type="Gene3D" id="3.40.250.10">
    <property type="entry name" value="Rhodanese-like domain"/>
    <property type="match status" value="1"/>
</dbReference>
<dbReference type="GO" id="GO:0004792">
    <property type="term" value="F:thiosulfate-cyanide sulfurtransferase activity"/>
    <property type="evidence" value="ECO:0007669"/>
    <property type="project" value="InterPro"/>
</dbReference>
<proteinExistence type="predicted"/>
<dbReference type="CDD" id="cd01045">
    <property type="entry name" value="Ferritin_like_AB"/>
    <property type="match status" value="1"/>
</dbReference>
<protein>
    <submittedName>
        <fullName evidence="2">Rhodanese-like protein</fullName>
    </submittedName>
</protein>
<dbReference type="Gene3D" id="1.20.1260.10">
    <property type="match status" value="1"/>
</dbReference>
<evidence type="ECO:0000259" key="1">
    <source>
        <dbReference type="PROSITE" id="PS50206"/>
    </source>
</evidence>
<dbReference type="eggNOG" id="COG0607">
    <property type="taxonomic scope" value="Bacteria"/>
</dbReference>
<accession>Q30Y89</accession>
<dbReference type="InterPro" id="IPR003251">
    <property type="entry name" value="Rr_diiron-bd_dom"/>
</dbReference>
<dbReference type="RefSeq" id="WP_011368406.1">
    <property type="nucleotide sequence ID" value="NC_007519.1"/>
</dbReference>
<sequence>MLWKQFFTPVKSYSVKEAAEFLTGKNPSDVTVLDVRQPGEYRQGHLPGARLVPMGELSDRLDELERDGPTLVYCAIGGRSRVAAQMLAGKGFKHVINMAGGFKDWESMQQGSGWTSTGDYTQGLELFPDDIDVRRALEVAWGMEAALEEFYRDMAARAREAGKETTAAMYDRLARFEVGHKAKIENRYAALAGSDAELEKKAAQVVEGGMTTEEYMQRSGIDPADPAHIAGFAMMMEAQAMDLYARAARSAADAGTAAFLEDMVQEEKSHMQQVGRLLDSLLEDQNHG</sequence>
<dbReference type="PROSITE" id="PS50206">
    <property type="entry name" value="RHODANESE_3"/>
    <property type="match status" value="1"/>
</dbReference>
<name>Q30Y89_OLEA2</name>
<dbReference type="GO" id="GO:0046872">
    <property type="term" value="F:metal ion binding"/>
    <property type="evidence" value="ECO:0007669"/>
    <property type="project" value="InterPro"/>
</dbReference>
<dbReference type="Pfam" id="PF02915">
    <property type="entry name" value="Rubrerythrin"/>
    <property type="match status" value="1"/>
</dbReference>
<dbReference type="InterPro" id="IPR012347">
    <property type="entry name" value="Ferritin-like"/>
</dbReference>
<dbReference type="InterPro" id="IPR050229">
    <property type="entry name" value="GlpE_sulfurtransferase"/>
</dbReference>
<dbReference type="Pfam" id="PF00581">
    <property type="entry name" value="Rhodanese"/>
    <property type="match status" value="1"/>
</dbReference>
<evidence type="ECO:0000313" key="3">
    <source>
        <dbReference type="Proteomes" id="UP000002710"/>
    </source>
</evidence>
<dbReference type="InterPro" id="IPR009078">
    <property type="entry name" value="Ferritin-like_SF"/>
</dbReference>
<dbReference type="SUPFAM" id="SSF47240">
    <property type="entry name" value="Ferritin-like"/>
    <property type="match status" value="1"/>
</dbReference>
<dbReference type="PROSITE" id="PS00380">
    <property type="entry name" value="RHODANESE_1"/>
    <property type="match status" value="1"/>
</dbReference>
<dbReference type="GO" id="GO:0016491">
    <property type="term" value="F:oxidoreductase activity"/>
    <property type="evidence" value="ECO:0007669"/>
    <property type="project" value="InterPro"/>
</dbReference>
<dbReference type="SUPFAM" id="SSF52821">
    <property type="entry name" value="Rhodanese/Cell cycle control phosphatase"/>
    <property type="match status" value="1"/>
</dbReference>
<dbReference type="PANTHER" id="PTHR43031">
    <property type="entry name" value="FAD-DEPENDENT OXIDOREDUCTASE"/>
    <property type="match status" value="1"/>
</dbReference>